<keyword evidence="4" id="KW-0805">Transcription regulation</keyword>
<evidence type="ECO:0000256" key="5">
    <source>
        <dbReference type="ARBA" id="ARBA00023163"/>
    </source>
</evidence>
<evidence type="ECO:0008006" key="9">
    <source>
        <dbReference type="Google" id="ProtNLM"/>
    </source>
</evidence>
<keyword evidence="2" id="KW-0547">Nucleotide-binding</keyword>
<proteinExistence type="predicted"/>
<reference evidence="8" key="1">
    <citation type="submission" date="2018-05" db="EMBL/GenBank/DDBJ databases">
        <authorList>
            <person name="Lanie J.A."/>
            <person name="Ng W.-L."/>
            <person name="Kazmierczak K.M."/>
            <person name="Andrzejewski T.M."/>
            <person name="Davidsen T.M."/>
            <person name="Wayne K.J."/>
            <person name="Tettelin H."/>
            <person name="Glass J.I."/>
            <person name="Rusch D."/>
            <person name="Podicherti R."/>
            <person name="Tsui H.-C.T."/>
            <person name="Winkler M.E."/>
        </authorList>
    </citation>
    <scope>NUCLEOTIDE SEQUENCE</scope>
</reference>
<dbReference type="AlphaFoldDB" id="A0A381UR41"/>
<sequence length="463" mass="52187">MRPQTVLIVDDEPDIRRVVGEILRDEGLHIETAENADVAREKYKEHSPDLVLVDIWMPDTDGVTLLKEWKTGEDSPPVVMISGHGTVETAVESVRAGAYDFLEKPLSTAKLLVTVERALESRHLKDENLLLRNRLEPASTVTGRSPAMENLRQQIGQIGPSDDWVLIAGEPGSGKGVVARALHRASPRSAAPLVEVRLSSIAPGSALLRLFGQENNGVIQTGSLDEANHGTLVLDGIEDLDLAAQVPLLNALKEKRFFRPGSDEPVLFDLRIIAITSQNLEDKIADGQFREDLYRCFAEVSIWVPPLRQHREDIPALVDYYARIIVDSEHLPFRRFSTAAVNLIRNREWPGNVRELREMIQRLLLAARTEEIDLEETRAMLNRENEIDTALLLPSTVSYEQPLRKAREQFERGYFIHHLERTAGNMTELAHRSGMERTHLYRKLKSLGIDPKAAKEKRENSSR</sequence>
<feature type="domain" description="Sigma-54 factor interaction" evidence="6">
    <location>
        <begin position="141"/>
        <end position="365"/>
    </location>
</feature>
<feature type="domain" description="Response regulatory" evidence="7">
    <location>
        <begin position="5"/>
        <end position="119"/>
    </location>
</feature>
<dbReference type="InterPro" id="IPR011006">
    <property type="entry name" value="CheY-like_superfamily"/>
</dbReference>
<dbReference type="GO" id="GO:0000160">
    <property type="term" value="P:phosphorelay signal transduction system"/>
    <property type="evidence" value="ECO:0007669"/>
    <property type="project" value="InterPro"/>
</dbReference>
<organism evidence="8">
    <name type="scientific">marine metagenome</name>
    <dbReference type="NCBI Taxonomy" id="408172"/>
    <lineage>
        <taxon>unclassified sequences</taxon>
        <taxon>metagenomes</taxon>
        <taxon>ecological metagenomes</taxon>
    </lineage>
</organism>
<gene>
    <name evidence="8" type="ORF">METZ01_LOCUS83489</name>
</gene>
<dbReference type="SUPFAM" id="SSF46689">
    <property type="entry name" value="Homeodomain-like"/>
    <property type="match status" value="1"/>
</dbReference>
<dbReference type="SUPFAM" id="SSF52172">
    <property type="entry name" value="CheY-like"/>
    <property type="match status" value="1"/>
</dbReference>
<dbReference type="PROSITE" id="PS50045">
    <property type="entry name" value="SIGMA54_INTERACT_4"/>
    <property type="match status" value="1"/>
</dbReference>
<evidence type="ECO:0000256" key="2">
    <source>
        <dbReference type="ARBA" id="ARBA00022741"/>
    </source>
</evidence>
<dbReference type="InterPro" id="IPR002078">
    <property type="entry name" value="Sigma_54_int"/>
</dbReference>
<dbReference type="Pfam" id="PF02954">
    <property type="entry name" value="HTH_8"/>
    <property type="match status" value="1"/>
</dbReference>
<dbReference type="Pfam" id="PF25601">
    <property type="entry name" value="AAA_lid_14"/>
    <property type="match status" value="1"/>
</dbReference>
<dbReference type="InterPro" id="IPR001789">
    <property type="entry name" value="Sig_transdc_resp-reg_receiver"/>
</dbReference>
<dbReference type="Gene3D" id="1.10.10.60">
    <property type="entry name" value="Homeodomain-like"/>
    <property type="match status" value="1"/>
</dbReference>
<name>A0A381UR41_9ZZZZ</name>
<dbReference type="SUPFAM" id="SSF52540">
    <property type="entry name" value="P-loop containing nucleoside triphosphate hydrolases"/>
    <property type="match status" value="1"/>
</dbReference>
<dbReference type="PANTHER" id="PTHR32071">
    <property type="entry name" value="TRANSCRIPTIONAL REGULATORY PROTEIN"/>
    <property type="match status" value="1"/>
</dbReference>
<evidence type="ECO:0000259" key="7">
    <source>
        <dbReference type="PROSITE" id="PS50110"/>
    </source>
</evidence>
<dbReference type="PANTHER" id="PTHR32071:SF17">
    <property type="entry name" value="TRANSCRIPTIONAL REGULATOR (NTRC FAMILY)"/>
    <property type="match status" value="1"/>
</dbReference>
<dbReference type="CDD" id="cd17550">
    <property type="entry name" value="REC_NtrX-like"/>
    <property type="match status" value="1"/>
</dbReference>
<dbReference type="InterPro" id="IPR058031">
    <property type="entry name" value="AAA_lid_NorR"/>
</dbReference>
<evidence type="ECO:0000313" key="8">
    <source>
        <dbReference type="EMBL" id="SVA30635.1"/>
    </source>
</evidence>
<keyword evidence="1" id="KW-0597">Phosphoprotein</keyword>
<dbReference type="GO" id="GO:0006355">
    <property type="term" value="P:regulation of DNA-templated transcription"/>
    <property type="evidence" value="ECO:0007669"/>
    <property type="project" value="InterPro"/>
</dbReference>
<dbReference type="Gene3D" id="3.40.50.300">
    <property type="entry name" value="P-loop containing nucleotide triphosphate hydrolases"/>
    <property type="match status" value="1"/>
</dbReference>
<dbReference type="InterPro" id="IPR027417">
    <property type="entry name" value="P-loop_NTPase"/>
</dbReference>
<dbReference type="GO" id="GO:0043565">
    <property type="term" value="F:sequence-specific DNA binding"/>
    <property type="evidence" value="ECO:0007669"/>
    <property type="project" value="InterPro"/>
</dbReference>
<evidence type="ECO:0000259" key="6">
    <source>
        <dbReference type="PROSITE" id="PS50045"/>
    </source>
</evidence>
<dbReference type="FunFam" id="3.40.50.2300:FF:000018">
    <property type="entry name" value="DNA-binding transcriptional regulator NtrC"/>
    <property type="match status" value="1"/>
</dbReference>
<evidence type="ECO:0000256" key="4">
    <source>
        <dbReference type="ARBA" id="ARBA00023015"/>
    </source>
</evidence>
<dbReference type="Gene3D" id="1.10.8.60">
    <property type="match status" value="1"/>
</dbReference>
<keyword evidence="3" id="KW-0067">ATP-binding</keyword>
<dbReference type="Gene3D" id="3.40.50.2300">
    <property type="match status" value="1"/>
</dbReference>
<dbReference type="EMBL" id="UINC01006958">
    <property type="protein sequence ID" value="SVA30635.1"/>
    <property type="molecule type" value="Genomic_DNA"/>
</dbReference>
<dbReference type="Pfam" id="PF00158">
    <property type="entry name" value="Sigma54_activat"/>
    <property type="match status" value="1"/>
</dbReference>
<dbReference type="Pfam" id="PF00072">
    <property type="entry name" value="Response_reg"/>
    <property type="match status" value="1"/>
</dbReference>
<dbReference type="PROSITE" id="PS50110">
    <property type="entry name" value="RESPONSE_REGULATORY"/>
    <property type="match status" value="1"/>
</dbReference>
<keyword evidence="5" id="KW-0804">Transcription</keyword>
<dbReference type="GO" id="GO:0005524">
    <property type="term" value="F:ATP binding"/>
    <property type="evidence" value="ECO:0007669"/>
    <property type="project" value="UniProtKB-KW"/>
</dbReference>
<dbReference type="SMART" id="SM00448">
    <property type="entry name" value="REC"/>
    <property type="match status" value="1"/>
</dbReference>
<evidence type="ECO:0000256" key="3">
    <source>
        <dbReference type="ARBA" id="ARBA00022840"/>
    </source>
</evidence>
<dbReference type="InterPro" id="IPR009057">
    <property type="entry name" value="Homeodomain-like_sf"/>
</dbReference>
<accession>A0A381UR41</accession>
<dbReference type="InterPro" id="IPR002197">
    <property type="entry name" value="HTH_Fis"/>
</dbReference>
<protein>
    <recommendedName>
        <fullName evidence="9">Transcriptional regulator</fullName>
    </recommendedName>
</protein>
<dbReference type="CDD" id="cd00009">
    <property type="entry name" value="AAA"/>
    <property type="match status" value="1"/>
</dbReference>
<evidence type="ECO:0000256" key="1">
    <source>
        <dbReference type="ARBA" id="ARBA00022553"/>
    </source>
</evidence>